<evidence type="ECO:0000313" key="1">
    <source>
        <dbReference type="EMBL" id="MBS5519978.1"/>
    </source>
</evidence>
<reference evidence="1" key="1">
    <citation type="submission" date="2021-02" db="EMBL/GenBank/DDBJ databases">
        <title>Infant gut strain persistence is associated with maternal origin, phylogeny, and functional potential including surface adhesion and iron acquisition.</title>
        <authorList>
            <person name="Lou Y.C."/>
        </authorList>
    </citation>
    <scope>NUCLEOTIDE SEQUENCE</scope>
    <source>
        <strain evidence="1">L3_106_000M1_dasL3_106_000M1_concoct_15</strain>
    </source>
</reference>
<protein>
    <submittedName>
        <fullName evidence="1">Uncharacterized protein</fullName>
    </submittedName>
</protein>
<sequence>MPIPLALWAAAGIGAAGMKLYMNLNSPETVVHNATERYNEERYKFYKQMERLVPLIEELGRLKLSTWSKYTAMFDTLDKIINLPGHYTYKSHKNLHMLPQDVRKLRKVADVVKRIHTDHLDIEGTGMLTIVALQGGAASDYSQTALAEGESRLILEQIMEQPLYTSECGVLDEEQVLCAVMDFPKVMPRGYFKDRHGRKRERKVSKRAARRYKELTDKESVRLADATARADRLYHVVTHVLGYMKPLKKEHDEQLDFFTALIKENNDYDQFTLEQKDRLNFGVTLGFVLRELARTDIIIKNGNVPIINTSALRAVYARAKDLMPAEEMPYQI</sequence>
<dbReference type="AlphaFoldDB" id="A0A943EEJ8"/>
<evidence type="ECO:0000313" key="2">
    <source>
        <dbReference type="Proteomes" id="UP000754226"/>
    </source>
</evidence>
<proteinExistence type="predicted"/>
<name>A0A943EEJ8_9FIRM</name>
<comment type="caution">
    <text evidence="1">The sequence shown here is derived from an EMBL/GenBank/DDBJ whole genome shotgun (WGS) entry which is preliminary data.</text>
</comment>
<gene>
    <name evidence="1" type="ORF">KHX13_06595</name>
</gene>
<dbReference type="Proteomes" id="UP000754226">
    <property type="component" value="Unassembled WGS sequence"/>
</dbReference>
<organism evidence="1 2">
    <name type="scientific">Acidaminococcus intestini</name>
    <dbReference type="NCBI Taxonomy" id="187327"/>
    <lineage>
        <taxon>Bacteria</taxon>
        <taxon>Bacillati</taxon>
        <taxon>Bacillota</taxon>
        <taxon>Negativicutes</taxon>
        <taxon>Acidaminococcales</taxon>
        <taxon>Acidaminococcaceae</taxon>
        <taxon>Acidaminococcus</taxon>
    </lineage>
</organism>
<accession>A0A943EEJ8</accession>
<dbReference type="EMBL" id="JAGZCZ010000006">
    <property type="protein sequence ID" value="MBS5519978.1"/>
    <property type="molecule type" value="Genomic_DNA"/>
</dbReference>